<dbReference type="PATRIC" id="fig|1160705.3.peg.1504"/>
<evidence type="ECO:0000313" key="3">
    <source>
        <dbReference type="Proteomes" id="UP000011205"/>
    </source>
</evidence>
<comment type="caution">
    <text evidence="2">The sequence shown here is derived from an EMBL/GenBank/DDBJ whole genome shotgun (WGS) entry which is preliminary data.</text>
</comment>
<dbReference type="EMBL" id="AMLP01000052">
    <property type="protein sequence ID" value="ELS57525.1"/>
    <property type="molecule type" value="Genomic_DNA"/>
</dbReference>
<dbReference type="AlphaFoldDB" id="L8PLZ1"/>
<protein>
    <submittedName>
        <fullName evidence="2">Putative Glycosyl hydrolase family 32 domain protein (Precursor)</fullName>
    </submittedName>
</protein>
<feature type="region of interest" description="Disordered" evidence="1">
    <location>
        <begin position="123"/>
        <end position="149"/>
    </location>
</feature>
<accession>L8PLZ1</accession>
<dbReference type="InterPro" id="IPR023296">
    <property type="entry name" value="Glyco_hydro_beta-prop_sf"/>
</dbReference>
<evidence type="ECO:0000313" key="2">
    <source>
        <dbReference type="EMBL" id="ELS57525.1"/>
    </source>
</evidence>
<sequence length="149" mass="16412">MIDATVCPLPDRRGRRMWCEDERDHSRIHPADSSDLHAWTRAAPPVTDQPQEGPTAFRPADAYRMMTDNRNGLSVRRSTDLDARSREPYQLPTAAPEGHHAMAVEQGECTAVLYCFTADGSDPAAALSPSAPRAWRYATAGSPAPRTPR</sequence>
<evidence type="ECO:0000256" key="1">
    <source>
        <dbReference type="SAM" id="MobiDB-lite"/>
    </source>
</evidence>
<feature type="compositionally biased region" description="Low complexity" evidence="1">
    <location>
        <begin position="123"/>
        <end position="134"/>
    </location>
</feature>
<keyword evidence="2" id="KW-0378">Hydrolase</keyword>
<proteinExistence type="predicted"/>
<gene>
    <name evidence="2" type="ORF">STVIR_1509</name>
</gene>
<dbReference type="SUPFAM" id="SSF75005">
    <property type="entry name" value="Arabinanase/levansucrase/invertase"/>
    <property type="match status" value="1"/>
</dbReference>
<name>L8PLZ1_STRVR</name>
<organism evidence="2 3">
    <name type="scientific">Streptomyces viridochromogenes Tue57</name>
    <dbReference type="NCBI Taxonomy" id="1160705"/>
    <lineage>
        <taxon>Bacteria</taxon>
        <taxon>Bacillati</taxon>
        <taxon>Actinomycetota</taxon>
        <taxon>Actinomycetes</taxon>
        <taxon>Kitasatosporales</taxon>
        <taxon>Streptomycetaceae</taxon>
        <taxon>Streptomyces</taxon>
    </lineage>
</organism>
<dbReference type="GO" id="GO:0016787">
    <property type="term" value="F:hydrolase activity"/>
    <property type="evidence" value="ECO:0007669"/>
    <property type="project" value="UniProtKB-KW"/>
</dbReference>
<dbReference type="Proteomes" id="UP000011205">
    <property type="component" value="Unassembled WGS sequence"/>
</dbReference>
<reference evidence="2 3" key="1">
    <citation type="journal article" date="2013" name="Genome Announc.">
        <title>Draft Genome Sequence of Streptomyces viridochromogenes Strain Tu57, Producer of Avilamycin.</title>
        <authorList>
            <person name="Gruning B.A."/>
            <person name="Erxleben A."/>
            <person name="Hahnlein A."/>
            <person name="Gunther S."/>
        </authorList>
    </citation>
    <scope>NUCLEOTIDE SEQUENCE [LARGE SCALE GENOMIC DNA]</scope>
    <source>
        <strain evidence="2 3">Tue57</strain>
    </source>
</reference>